<dbReference type="RefSeq" id="WP_208765563.1">
    <property type="nucleotide sequence ID" value="NZ_JBEYIY010000082.1"/>
</dbReference>
<evidence type="ECO:0000313" key="3">
    <source>
        <dbReference type="EMBL" id="ROR46268.1"/>
    </source>
</evidence>
<feature type="compositionally biased region" description="Low complexity" evidence="1">
    <location>
        <begin position="47"/>
        <end position="58"/>
    </location>
</feature>
<protein>
    <submittedName>
        <fullName evidence="3">Uncharacterized protein</fullName>
    </submittedName>
</protein>
<organism evidence="3 4">
    <name type="scientific">Kitasatospora cineracea</name>
    <dbReference type="NCBI Taxonomy" id="88074"/>
    <lineage>
        <taxon>Bacteria</taxon>
        <taxon>Bacillati</taxon>
        <taxon>Actinomycetota</taxon>
        <taxon>Actinomycetes</taxon>
        <taxon>Kitasatosporales</taxon>
        <taxon>Streptomycetaceae</taxon>
        <taxon>Kitasatospora</taxon>
    </lineage>
</organism>
<accession>A0A8G1ULL0</accession>
<evidence type="ECO:0000256" key="1">
    <source>
        <dbReference type="SAM" id="MobiDB-lite"/>
    </source>
</evidence>
<feature type="region of interest" description="Disordered" evidence="1">
    <location>
        <begin position="45"/>
        <end position="92"/>
    </location>
</feature>
<dbReference type="InterPro" id="IPR045513">
    <property type="entry name" value="DUF6479"/>
</dbReference>
<evidence type="ECO:0000256" key="2">
    <source>
        <dbReference type="SAM" id="Phobius"/>
    </source>
</evidence>
<keyword evidence="2" id="KW-1133">Transmembrane helix</keyword>
<dbReference type="Pfam" id="PF20087">
    <property type="entry name" value="DUF6479"/>
    <property type="match status" value="1"/>
</dbReference>
<gene>
    <name evidence="3" type="ORF">EDD39_4530</name>
</gene>
<comment type="caution">
    <text evidence="3">The sequence shown here is derived from an EMBL/GenBank/DDBJ whole genome shotgun (WGS) entry which is preliminary data.</text>
</comment>
<sequence>MTVETVLAAESSGPSLLVVIIPALIIAVLLIGAFVWGSRWWNRRRPPGAAGPAAGRAGSWSTPEERASAEQAPEEDPGRPVPPRGPGGRSER</sequence>
<keyword evidence="2" id="KW-0472">Membrane</keyword>
<dbReference type="Proteomes" id="UP000267408">
    <property type="component" value="Unassembled WGS sequence"/>
</dbReference>
<feature type="transmembrane region" description="Helical" evidence="2">
    <location>
        <begin position="16"/>
        <end position="36"/>
    </location>
</feature>
<dbReference type="EMBL" id="RJVJ01000001">
    <property type="protein sequence ID" value="ROR46268.1"/>
    <property type="molecule type" value="Genomic_DNA"/>
</dbReference>
<proteinExistence type="predicted"/>
<dbReference type="AlphaFoldDB" id="A0A8G1ULL0"/>
<keyword evidence="2" id="KW-0812">Transmembrane</keyword>
<reference evidence="3 4" key="1">
    <citation type="submission" date="2018-11" db="EMBL/GenBank/DDBJ databases">
        <title>Sequencing the genomes of 1000 actinobacteria strains.</title>
        <authorList>
            <person name="Klenk H.-P."/>
        </authorList>
    </citation>
    <scope>NUCLEOTIDE SEQUENCE [LARGE SCALE GENOMIC DNA]</scope>
    <source>
        <strain evidence="3 4">DSM 44780</strain>
    </source>
</reference>
<evidence type="ECO:0000313" key="4">
    <source>
        <dbReference type="Proteomes" id="UP000267408"/>
    </source>
</evidence>
<name>A0A8G1ULL0_9ACTN</name>